<keyword evidence="6 7" id="KW-0119">Carbohydrate metabolism</keyword>
<accession>A0A2G5K5P6</accession>
<dbReference type="Gene3D" id="3.30.360.10">
    <property type="entry name" value="Dihydrodipicolinate Reductase, domain 2"/>
    <property type="match status" value="1"/>
</dbReference>
<dbReference type="RefSeq" id="WP_099593605.1">
    <property type="nucleotide sequence ID" value="NZ_MDGM01000012.1"/>
</dbReference>
<organism evidence="10 11">
    <name type="scientific">Paramylibacter kogurei</name>
    <dbReference type="NCBI Taxonomy" id="1889778"/>
    <lineage>
        <taxon>Bacteria</taxon>
        <taxon>Pseudomonadati</taxon>
        <taxon>Pseudomonadota</taxon>
        <taxon>Alphaproteobacteria</taxon>
        <taxon>Rhodobacterales</taxon>
        <taxon>Paracoccaceae</taxon>
        <taxon>Paramylibacter</taxon>
    </lineage>
</organism>
<dbReference type="SUPFAM" id="SSF55347">
    <property type="entry name" value="Glyceraldehyde-3-phosphate dehydrogenase-like, C-terminal domain"/>
    <property type="match status" value="1"/>
</dbReference>
<gene>
    <name evidence="7" type="primary">zwf</name>
    <name evidence="10" type="ORF">BFP76_06785</name>
</gene>
<comment type="function">
    <text evidence="7">Catalyzes the oxidation of glucose 6-phosphate to 6-phosphogluconolactone.</text>
</comment>
<feature type="binding site" evidence="7">
    <location>
        <position position="182"/>
    </location>
    <ligand>
        <name>substrate</name>
    </ligand>
</feature>
<dbReference type="InterPro" id="IPR001282">
    <property type="entry name" value="G6P_DH"/>
</dbReference>
<evidence type="ECO:0000256" key="6">
    <source>
        <dbReference type="ARBA" id="ARBA00023277"/>
    </source>
</evidence>
<comment type="caution">
    <text evidence="10">The sequence shown here is derived from an EMBL/GenBank/DDBJ whole genome shotgun (WGS) entry which is preliminary data.</text>
</comment>
<proteinExistence type="inferred from homology"/>
<evidence type="ECO:0000256" key="1">
    <source>
        <dbReference type="ARBA" id="ARBA00004937"/>
    </source>
</evidence>
<dbReference type="PROSITE" id="PS00069">
    <property type="entry name" value="G6P_DEHYDROGENASE"/>
    <property type="match status" value="1"/>
</dbReference>
<dbReference type="GO" id="GO:0004345">
    <property type="term" value="F:glucose-6-phosphate dehydrogenase activity"/>
    <property type="evidence" value="ECO:0007669"/>
    <property type="project" value="UniProtKB-UniRule"/>
</dbReference>
<feature type="active site" description="Proton acceptor" evidence="7">
    <location>
        <position position="240"/>
    </location>
</feature>
<evidence type="ECO:0000313" key="11">
    <source>
        <dbReference type="Proteomes" id="UP000231516"/>
    </source>
</evidence>
<keyword evidence="4 7" id="KW-0521">NADP</keyword>
<dbReference type="PIRSF" id="PIRSF000110">
    <property type="entry name" value="G6PD"/>
    <property type="match status" value="1"/>
</dbReference>
<feature type="domain" description="Glucose-6-phosphate dehydrogenase C-terminal" evidence="9">
    <location>
        <begin position="189"/>
        <end position="481"/>
    </location>
</feature>
<feature type="binding site" evidence="7">
    <location>
        <position position="331"/>
    </location>
    <ligand>
        <name>substrate</name>
    </ligand>
</feature>
<dbReference type="InterPro" id="IPR022674">
    <property type="entry name" value="G6P_DH_NAD-bd"/>
</dbReference>
<dbReference type="OrthoDB" id="9802739at2"/>
<dbReference type="InterPro" id="IPR022675">
    <property type="entry name" value="G6P_DH_C"/>
</dbReference>
<evidence type="ECO:0000313" key="10">
    <source>
        <dbReference type="EMBL" id="PIB24867.1"/>
    </source>
</evidence>
<protein>
    <recommendedName>
        <fullName evidence="7">Glucose-6-phosphate 1-dehydrogenase</fullName>
        <shortName evidence="7">G6PD</shortName>
        <ecNumber evidence="7">1.1.1.49</ecNumber>
    </recommendedName>
</protein>
<sequence>MVAKVIPVEDFDLVIFGGTGDLATRKILPGLYRRMLSGQMPKTSRIIGAARSEYDADAFREHVHQGLKDHVDQSLLKKRDVDAFLGQLDYLQLDIFTDDGWKALGEMLRGDVIRAFYFSVAPSLFGEIARRLVQFKLADQDARIVVEKPFGRNLETAKALNAELAECFDEKQVYRIDHYLGKETVQNLMAIRFGNALFEPLWNAQHVDHVQITASESLGVGGRGAYYDKSGAMRDMVQNHLMQLLCLTAMEPPSKFEANAVRDEKLKIIKALSPVAPNEVVRGQYSATEDKGSYIQDSENPESDTECFVAMKVEIANWRWAGTPFYLRTGKRLRNRLTEIAVVFKDPPHSIFDDTGTHLRGNALIIRLQPDEGITMRMTIKDPGPGGMRLREVPLDMTFAEALEGEDIDLPDAYERLIMDVIRGNQTLFMRGDEVEAAWNWIDPIINQWVEKGSKPIQYDSGGSGPDDALMLMHRDGRRWREIKQ</sequence>
<feature type="binding site" evidence="7">
    <location>
        <position position="235"/>
    </location>
    <ligand>
        <name>substrate</name>
    </ligand>
</feature>
<dbReference type="UniPathway" id="UPA00115">
    <property type="reaction ID" value="UER00408"/>
</dbReference>
<evidence type="ECO:0000259" key="9">
    <source>
        <dbReference type="Pfam" id="PF02781"/>
    </source>
</evidence>
<evidence type="ECO:0000256" key="2">
    <source>
        <dbReference type="ARBA" id="ARBA00009975"/>
    </source>
</evidence>
<dbReference type="GO" id="GO:0006006">
    <property type="term" value="P:glucose metabolic process"/>
    <property type="evidence" value="ECO:0007669"/>
    <property type="project" value="UniProtKB-KW"/>
</dbReference>
<feature type="domain" description="Glucose-6-phosphate dehydrogenase NAD-binding" evidence="8">
    <location>
        <begin position="14"/>
        <end position="187"/>
    </location>
</feature>
<comment type="similarity">
    <text evidence="2 7">Belongs to the glucose-6-phosphate dehydrogenase family.</text>
</comment>
<dbReference type="Pfam" id="PF02781">
    <property type="entry name" value="G6PD_C"/>
    <property type="match status" value="1"/>
</dbReference>
<evidence type="ECO:0000256" key="3">
    <source>
        <dbReference type="ARBA" id="ARBA00022526"/>
    </source>
</evidence>
<keyword evidence="11" id="KW-1185">Reference proteome</keyword>
<dbReference type="Proteomes" id="UP000231516">
    <property type="component" value="Unassembled WGS sequence"/>
</dbReference>
<feature type="binding site" evidence="7">
    <location>
        <position position="216"/>
    </location>
    <ligand>
        <name>substrate</name>
    </ligand>
</feature>
<dbReference type="SUPFAM" id="SSF51735">
    <property type="entry name" value="NAD(P)-binding Rossmann-fold domains"/>
    <property type="match status" value="1"/>
</dbReference>
<feature type="binding site" evidence="7">
    <location>
        <begin position="94"/>
        <end position="95"/>
    </location>
    <ligand>
        <name>NADP(+)</name>
        <dbReference type="ChEBI" id="CHEBI:58349"/>
    </ligand>
</feature>
<dbReference type="Gene3D" id="3.40.50.720">
    <property type="entry name" value="NAD(P)-binding Rossmann-like Domain"/>
    <property type="match status" value="1"/>
</dbReference>
<dbReference type="AlphaFoldDB" id="A0A2G5K5P6"/>
<feature type="binding site" evidence="7">
    <location>
        <position position="148"/>
    </location>
    <ligand>
        <name>NADP(+)</name>
        <dbReference type="ChEBI" id="CHEBI:58349"/>
    </ligand>
</feature>
<comment type="pathway">
    <text evidence="1 7">Carbohydrate degradation; pentose phosphate pathway; D-ribulose 5-phosphate from D-glucose 6-phosphate (oxidative stage): step 1/3.</text>
</comment>
<dbReference type="PANTHER" id="PTHR23429">
    <property type="entry name" value="GLUCOSE-6-PHOSPHATE 1-DEHYDROGENASE G6PD"/>
    <property type="match status" value="1"/>
</dbReference>
<comment type="catalytic activity">
    <reaction evidence="7">
        <text>D-glucose 6-phosphate + NADP(+) = 6-phospho-D-glucono-1,5-lactone + NADPH + H(+)</text>
        <dbReference type="Rhea" id="RHEA:15841"/>
        <dbReference type="ChEBI" id="CHEBI:15378"/>
        <dbReference type="ChEBI" id="CHEBI:57783"/>
        <dbReference type="ChEBI" id="CHEBI:57955"/>
        <dbReference type="ChEBI" id="CHEBI:58349"/>
        <dbReference type="ChEBI" id="CHEBI:61548"/>
        <dbReference type="EC" id="1.1.1.49"/>
    </reaction>
</comment>
<evidence type="ECO:0000256" key="5">
    <source>
        <dbReference type="ARBA" id="ARBA00023002"/>
    </source>
</evidence>
<evidence type="ECO:0000256" key="7">
    <source>
        <dbReference type="HAMAP-Rule" id="MF_00966"/>
    </source>
</evidence>
<dbReference type="PANTHER" id="PTHR23429:SF0">
    <property type="entry name" value="GLUCOSE-6-PHOSPHATE 1-DEHYDROGENASE"/>
    <property type="match status" value="1"/>
</dbReference>
<dbReference type="EC" id="1.1.1.49" evidence="7"/>
<comment type="caution">
    <text evidence="7">Lacks conserved residue(s) required for the propagation of feature annotation.</text>
</comment>
<dbReference type="GO" id="GO:0009051">
    <property type="term" value="P:pentose-phosphate shunt, oxidative branch"/>
    <property type="evidence" value="ECO:0007669"/>
    <property type="project" value="TreeGrafter"/>
</dbReference>
<evidence type="ECO:0000256" key="4">
    <source>
        <dbReference type="ARBA" id="ARBA00022857"/>
    </source>
</evidence>
<dbReference type="GO" id="GO:0005829">
    <property type="term" value="C:cytosol"/>
    <property type="evidence" value="ECO:0007669"/>
    <property type="project" value="TreeGrafter"/>
</dbReference>
<dbReference type="Pfam" id="PF00479">
    <property type="entry name" value="G6PD_N"/>
    <property type="match status" value="1"/>
</dbReference>
<feature type="binding site" evidence="7">
    <location>
        <position position="178"/>
    </location>
    <ligand>
        <name>substrate</name>
    </ligand>
</feature>
<dbReference type="InterPro" id="IPR036291">
    <property type="entry name" value="NAD(P)-bd_dom_sf"/>
</dbReference>
<dbReference type="PRINTS" id="PR00079">
    <property type="entry name" value="G6PDHDRGNASE"/>
</dbReference>
<dbReference type="NCBIfam" id="TIGR00871">
    <property type="entry name" value="zwf"/>
    <property type="match status" value="1"/>
</dbReference>
<dbReference type="GO" id="GO:0050661">
    <property type="term" value="F:NADP binding"/>
    <property type="evidence" value="ECO:0007669"/>
    <property type="project" value="UniProtKB-UniRule"/>
</dbReference>
<feature type="binding site" evidence="7">
    <location>
        <position position="51"/>
    </location>
    <ligand>
        <name>NADP(+)</name>
        <dbReference type="ChEBI" id="CHEBI:58349"/>
    </ligand>
</feature>
<dbReference type="EMBL" id="MDGM01000012">
    <property type="protein sequence ID" value="PIB24867.1"/>
    <property type="molecule type" value="Genomic_DNA"/>
</dbReference>
<dbReference type="InterPro" id="IPR019796">
    <property type="entry name" value="G6P_DH_AS"/>
</dbReference>
<keyword evidence="3 7" id="KW-0313">Glucose metabolism</keyword>
<reference evidence="10 11" key="1">
    <citation type="submission" date="2016-08" db="EMBL/GenBank/DDBJ databases">
        <title>Draft genome of Amylibacter sp. strain 4G11.</title>
        <authorList>
            <person name="Wong S.-K."/>
            <person name="Hamasaki K."/>
            <person name="Yoshizawa S."/>
        </authorList>
    </citation>
    <scope>NUCLEOTIDE SEQUENCE [LARGE SCALE GENOMIC DNA]</scope>
    <source>
        <strain evidence="10 11">4G11</strain>
    </source>
</reference>
<keyword evidence="5 7" id="KW-0560">Oxidoreductase</keyword>
<evidence type="ECO:0000259" key="8">
    <source>
        <dbReference type="Pfam" id="PF00479"/>
    </source>
</evidence>
<dbReference type="HAMAP" id="MF_00966">
    <property type="entry name" value="G6PD"/>
    <property type="match status" value="1"/>
</dbReference>
<name>A0A2G5K5P6_9RHOB</name>